<evidence type="ECO:0000313" key="3">
    <source>
        <dbReference type="EMBL" id="KRN47192.1"/>
    </source>
</evidence>
<proteinExistence type="predicted"/>
<dbReference type="PATRIC" id="fig|1629.5.peg.469"/>
<dbReference type="EMBL" id="JQBM01000001">
    <property type="protein sequence ID" value="KRN47192.1"/>
    <property type="molecule type" value="Genomic_DNA"/>
</dbReference>
<evidence type="ECO:0000313" key="4">
    <source>
        <dbReference type="Proteomes" id="UP000051992"/>
    </source>
</evidence>
<dbReference type="PANTHER" id="PTHR43283">
    <property type="entry name" value="BETA-LACTAMASE-RELATED"/>
    <property type="match status" value="1"/>
</dbReference>
<keyword evidence="4" id="KW-1185">Reference proteome</keyword>
<dbReference type="GO" id="GO:0016787">
    <property type="term" value="F:hydrolase activity"/>
    <property type="evidence" value="ECO:0007669"/>
    <property type="project" value="UniProtKB-KW"/>
</dbReference>
<comment type="caution">
    <text evidence="3">The sequence shown here is derived from an EMBL/GenBank/DDBJ whole genome shotgun (WGS) entry which is preliminary data.</text>
</comment>
<dbReference type="OrthoDB" id="9803467at2"/>
<dbReference type="AlphaFoldDB" id="A0A0R2H3P2"/>
<dbReference type="Gene3D" id="3.40.710.10">
    <property type="entry name" value="DD-peptidase/beta-lactamase superfamily"/>
    <property type="match status" value="1"/>
</dbReference>
<dbReference type="Proteomes" id="UP000051992">
    <property type="component" value="Unassembled WGS sequence"/>
</dbReference>
<dbReference type="SUPFAM" id="SSF56601">
    <property type="entry name" value="beta-lactamase/transpeptidase-like"/>
    <property type="match status" value="1"/>
</dbReference>
<dbReference type="InterPro" id="IPR050789">
    <property type="entry name" value="Diverse_Enzym_Activities"/>
</dbReference>
<evidence type="ECO:0000256" key="1">
    <source>
        <dbReference type="ARBA" id="ARBA00022801"/>
    </source>
</evidence>
<name>A0A0R2H3P2_WEIVI</name>
<organism evidence="3 4">
    <name type="scientific">Weissella viridescens</name>
    <name type="common">Lactobacillus viridescens</name>
    <dbReference type="NCBI Taxonomy" id="1629"/>
    <lineage>
        <taxon>Bacteria</taxon>
        <taxon>Bacillati</taxon>
        <taxon>Bacillota</taxon>
        <taxon>Bacilli</taxon>
        <taxon>Lactobacillales</taxon>
        <taxon>Lactobacillaceae</taxon>
        <taxon>Weissella</taxon>
    </lineage>
</organism>
<dbReference type="PANTHER" id="PTHR43283:SF11">
    <property type="entry name" value="BETA-LACTAMASE-RELATED DOMAIN-CONTAINING PROTEIN"/>
    <property type="match status" value="1"/>
</dbReference>
<keyword evidence="1" id="KW-0378">Hydrolase</keyword>
<dbReference type="InterPro" id="IPR001466">
    <property type="entry name" value="Beta-lactam-related"/>
</dbReference>
<dbReference type="InterPro" id="IPR012338">
    <property type="entry name" value="Beta-lactam/transpept-like"/>
</dbReference>
<reference evidence="3 4" key="1">
    <citation type="journal article" date="2015" name="Genome Announc.">
        <title>Expanding the biotechnology potential of lactobacilli through comparative genomics of 213 strains and associated genera.</title>
        <authorList>
            <person name="Sun Z."/>
            <person name="Harris H.M."/>
            <person name="McCann A."/>
            <person name="Guo C."/>
            <person name="Argimon S."/>
            <person name="Zhang W."/>
            <person name="Yang X."/>
            <person name="Jeffery I.B."/>
            <person name="Cooney J.C."/>
            <person name="Kagawa T.F."/>
            <person name="Liu W."/>
            <person name="Song Y."/>
            <person name="Salvetti E."/>
            <person name="Wrobel A."/>
            <person name="Rasinkangas P."/>
            <person name="Parkhill J."/>
            <person name="Rea M.C."/>
            <person name="O'Sullivan O."/>
            <person name="Ritari J."/>
            <person name="Douillard F.P."/>
            <person name="Paul Ross R."/>
            <person name="Yang R."/>
            <person name="Briner A.E."/>
            <person name="Felis G.E."/>
            <person name="de Vos W.M."/>
            <person name="Barrangou R."/>
            <person name="Klaenhammer T.R."/>
            <person name="Caufield P.W."/>
            <person name="Cui Y."/>
            <person name="Zhang H."/>
            <person name="O'Toole P.W."/>
        </authorList>
    </citation>
    <scope>NUCLEOTIDE SEQUENCE [LARGE SCALE GENOMIC DNA]</scope>
    <source>
        <strain evidence="3 4">DSM 20410</strain>
    </source>
</reference>
<evidence type="ECO:0000259" key="2">
    <source>
        <dbReference type="Pfam" id="PF00144"/>
    </source>
</evidence>
<protein>
    <submittedName>
        <fullName evidence="3">Putative esterase (Putative)</fullName>
    </submittedName>
</protein>
<accession>A0A0R2H3P2</accession>
<dbReference type="RefSeq" id="WP_057744454.1">
    <property type="nucleotide sequence ID" value="NZ_BJLU01000003.1"/>
</dbReference>
<feature type="domain" description="Beta-lactamase-related" evidence="2">
    <location>
        <begin position="28"/>
        <end position="325"/>
    </location>
</feature>
<gene>
    <name evidence="3" type="ORF">IV50_GL000465</name>
</gene>
<dbReference type="Pfam" id="PF00144">
    <property type="entry name" value="Beta-lactamase"/>
    <property type="match status" value="1"/>
</dbReference>
<sequence>MQTVMENLSQIGQRLINQTPLVGMNVGMLTAAGQQEQVALGSRDGNAAHPVQTDTIYDLASLTKLYTAAAYIQLVRQSDFDLARTIQSVLPQFNYTEITFQQVLQHTSGLPSSVRKTTQLTREMLLTDLYNRELISAPGTEIHYSDVGYMLLGEALKVITGQTLEQTMHQLVFEPLGLHETGYRTPAMPGFYDLPKERFAPTEDVPERGGLLQGTVNDFKANLLGGAAGHAGIFSTLTDALTFNQFWLEPDVVALLQANRCDFRTLGWHYWRFGGEDEPSIEQDWLYQTGFTGTIMALNLKTNEALTVLTNRVYPERTVYDRWRVDRYQFPQAFFAQ</sequence>